<dbReference type="Ensembl" id="ENSGEVT00005019035.1">
    <property type="protein sequence ID" value="ENSGEVP00005018119.1"/>
    <property type="gene ID" value="ENSGEVG00005012836.1"/>
</dbReference>
<reference evidence="1" key="3">
    <citation type="submission" date="2025-09" db="UniProtKB">
        <authorList>
            <consortium name="Ensembl"/>
        </authorList>
    </citation>
    <scope>IDENTIFICATION</scope>
</reference>
<reference evidence="1" key="2">
    <citation type="submission" date="2025-08" db="UniProtKB">
        <authorList>
            <consortium name="Ensembl"/>
        </authorList>
    </citation>
    <scope>IDENTIFICATION</scope>
</reference>
<dbReference type="Proteomes" id="UP000694390">
    <property type="component" value="Chromosome 10"/>
</dbReference>
<protein>
    <submittedName>
        <fullName evidence="1">Uncharacterized protein</fullName>
    </submittedName>
</protein>
<keyword evidence="2" id="KW-1185">Reference proteome</keyword>
<accession>A0A8C4WN96</accession>
<reference evidence="1" key="1">
    <citation type="submission" date="2019-06" db="EMBL/GenBank/DDBJ databases">
        <title>G10K-VGP Goodes thornscrub tortoise genome, primary haplotype.</title>
        <authorList>
            <person name="Murphy B."/>
            <person name="Edwards T."/>
            <person name="Rhie A."/>
            <person name="Koren S."/>
            <person name="Phillippy A."/>
            <person name="Fedrigo O."/>
            <person name="Haase B."/>
            <person name="Mountcastle J."/>
            <person name="Lewin H."/>
            <person name="Damas J."/>
            <person name="Howe K."/>
            <person name="Formenti G."/>
            <person name="Myers G."/>
            <person name="Durbin R."/>
            <person name="Jarvis E.D."/>
        </authorList>
    </citation>
    <scope>NUCLEOTIDE SEQUENCE [LARGE SCALE GENOMIC DNA]</scope>
</reference>
<proteinExistence type="predicted"/>
<dbReference type="GeneTree" id="ENSGT00960000188336"/>
<evidence type="ECO:0000313" key="1">
    <source>
        <dbReference type="Ensembl" id="ENSGEVP00005018119.1"/>
    </source>
</evidence>
<name>A0A8C4WN96_9SAUR</name>
<sequence>MDASRQRTKRVLGAACCGGRSAVDGLMIGPIPIHLQQLRLHLVPNQVRRLPPLAALQVVGGDGVGHLGGVQRPLQPHFLGRQQVGLGRQVLDLPLELGLPEVRVLEALAQLGGGVLLGALGQGGGVGGQALGLVAAALGAVAVGEGLVVLGVVVLVPLLGQVLGGAEAGRGQAARGVRPRVQRRLVHLQGQLGHRHRLRRRLPGPGPCSIYSVTHLRSSMPSPGATRQLQHCLPLCYWTYCPSTLAISLFASWKQMHPAELSETRCVSWLTLY</sequence>
<organism evidence="1 2">
    <name type="scientific">Gopherus evgoodei</name>
    <name type="common">Goodes thornscrub tortoise</name>
    <dbReference type="NCBI Taxonomy" id="1825980"/>
    <lineage>
        <taxon>Eukaryota</taxon>
        <taxon>Metazoa</taxon>
        <taxon>Chordata</taxon>
        <taxon>Craniata</taxon>
        <taxon>Vertebrata</taxon>
        <taxon>Euteleostomi</taxon>
        <taxon>Archelosauria</taxon>
        <taxon>Testudinata</taxon>
        <taxon>Testudines</taxon>
        <taxon>Cryptodira</taxon>
        <taxon>Durocryptodira</taxon>
        <taxon>Testudinoidea</taxon>
        <taxon>Testudinidae</taxon>
        <taxon>Gopherus</taxon>
    </lineage>
</organism>
<evidence type="ECO:0000313" key="2">
    <source>
        <dbReference type="Proteomes" id="UP000694390"/>
    </source>
</evidence>
<dbReference type="AlphaFoldDB" id="A0A8C4WN96"/>
<dbReference type="OrthoDB" id="9907429at2759"/>